<comment type="similarity">
    <text evidence="2 8">Belongs to the cytochrome c oxidase subunit 3 family.</text>
</comment>
<evidence type="ECO:0000256" key="5">
    <source>
        <dbReference type="ARBA" id="ARBA00022967"/>
    </source>
</evidence>
<keyword evidence="6 9" id="KW-1133">Transmembrane helix</keyword>
<organism evidence="11">
    <name type="scientific">Diplonema japonicum</name>
    <dbReference type="NCBI Taxonomy" id="2508216"/>
    <lineage>
        <taxon>Eukaryota</taxon>
        <taxon>Discoba</taxon>
        <taxon>Euglenozoa</taxon>
        <taxon>Diplonemea</taxon>
        <taxon>Diplonemidae</taxon>
        <taxon>Diplonema</taxon>
    </lineage>
</organism>
<dbReference type="InterPro" id="IPR000298">
    <property type="entry name" value="Cyt_c_oxidase-like_su3"/>
</dbReference>
<reference evidence="11" key="1">
    <citation type="journal article" date="2020" name="Nucleic Acids Res.">
        <title>Gene fragmentation and RNA editing without borders: eccentric mitochondrial genomes of diplonemids.</title>
        <authorList>
            <person name="Kaur B."/>
            <person name="Zahonova K."/>
            <person name="Valach M."/>
            <person name="Faktorova D."/>
            <person name="Prokopchuk G."/>
            <person name="Burger G."/>
            <person name="Lukes J."/>
        </authorList>
    </citation>
    <scope>NUCLEOTIDE SEQUENCE</scope>
</reference>
<dbReference type="GO" id="GO:0004129">
    <property type="term" value="F:cytochrome-c oxidase activity"/>
    <property type="evidence" value="ECO:0007669"/>
    <property type="project" value="InterPro"/>
</dbReference>
<keyword evidence="4 8" id="KW-0812">Transmembrane</keyword>
<dbReference type="GO" id="GO:0006123">
    <property type="term" value="P:mitochondrial electron transport, cytochrome c to oxygen"/>
    <property type="evidence" value="ECO:0007669"/>
    <property type="project" value="TreeGrafter"/>
</dbReference>
<keyword evidence="11" id="KW-0560">Oxidoreductase</keyword>
<sequence length="279" mass="30141">MLALRSVASHSHYVNVLVVSTMYVGTLAGVSLHTVVVSTTSTWDAGASAVLLVVLGSFLWIKENHYDEHNGVHTTNSSIALLASVVLLVVSEAALFISILWALVLVLVSHSVYISGSLHSLGYSVSDGGVEWVALVYQNTLTLLNTDLLLFSGCVSIAAVHSHTMHTPVAAALQLLLIVLLALVFLVVQCCEYLHLYWCVYSSGTAGVFYVITGIHGGHVLVGALLILGYTLQVHMWGAWSAYSLSSVHGVLSVILYWHFVDGVWITVVFLVYWGQLCM</sequence>
<dbReference type="AlphaFoldDB" id="A0A6G5ZTN5"/>
<dbReference type="SUPFAM" id="SSF81452">
    <property type="entry name" value="Cytochrome c oxidase subunit III-like"/>
    <property type="match status" value="1"/>
</dbReference>
<dbReference type="GO" id="GO:0016020">
    <property type="term" value="C:membrane"/>
    <property type="evidence" value="ECO:0007669"/>
    <property type="project" value="UniProtKB-SubCell"/>
</dbReference>
<dbReference type="EMBL" id="MN109070">
    <property type="protein sequence ID" value="QHQ98657.1"/>
    <property type="molecule type" value="mRNA"/>
</dbReference>
<dbReference type="PROSITE" id="PS50253">
    <property type="entry name" value="COX3"/>
    <property type="match status" value="1"/>
</dbReference>
<keyword evidence="5" id="KW-1278">Translocase</keyword>
<name>A0A6G5ZTN5_9EUGL</name>
<comment type="subcellular location">
    <subcellularLocation>
        <location evidence="1">Membrane</location>
        <topology evidence="1">Multi-pass membrane protein</topology>
    </subcellularLocation>
</comment>
<evidence type="ECO:0000313" key="11">
    <source>
        <dbReference type="EMBL" id="QHQ98657.1"/>
    </source>
</evidence>
<keyword evidence="8 11" id="KW-0496">Mitochondrion</keyword>
<evidence type="ECO:0000256" key="4">
    <source>
        <dbReference type="ARBA" id="ARBA00022692"/>
    </source>
</evidence>
<dbReference type="InterPro" id="IPR024791">
    <property type="entry name" value="Cyt_c/ubiquinol_Oxase_su3"/>
</dbReference>
<evidence type="ECO:0000256" key="1">
    <source>
        <dbReference type="ARBA" id="ARBA00004141"/>
    </source>
</evidence>
<feature type="transmembrane region" description="Helical" evidence="9">
    <location>
        <begin position="81"/>
        <end position="114"/>
    </location>
</feature>
<evidence type="ECO:0000256" key="3">
    <source>
        <dbReference type="ARBA" id="ARBA00015944"/>
    </source>
</evidence>
<evidence type="ECO:0000256" key="8">
    <source>
        <dbReference type="RuleBase" id="RU003375"/>
    </source>
</evidence>
<dbReference type="Gene3D" id="1.20.120.80">
    <property type="entry name" value="Cytochrome c oxidase, subunit III, four-helix bundle"/>
    <property type="match status" value="1"/>
</dbReference>
<dbReference type="PANTHER" id="PTHR11403:SF7">
    <property type="entry name" value="CYTOCHROME C OXIDASE SUBUNIT 3"/>
    <property type="match status" value="1"/>
</dbReference>
<evidence type="ECO:0000256" key="7">
    <source>
        <dbReference type="ARBA" id="ARBA00023136"/>
    </source>
</evidence>
<feature type="transmembrane region" description="Helical" evidence="9">
    <location>
        <begin position="169"/>
        <end position="188"/>
    </location>
</feature>
<feature type="transmembrane region" description="Helical" evidence="9">
    <location>
        <begin position="255"/>
        <end position="274"/>
    </location>
</feature>
<feature type="transmembrane region" description="Helical" evidence="9">
    <location>
        <begin position="42"/>
        <end position="61"/>
    </location>
</feature>
<protein>
    <recommendedName>
        <fullName evidence="3 8">Cytochrome c oxidase subunit 3</fullName>
    </recommendedName>
</protein>
<dbReference type="GO" id="GO:0016491">
    <property type="term" value="F:oxidoreductase activity"/>
    <property type="evidence" value="ECO:0007669"/>
    <property type="project" value="UniProtKB-KW"/>
</dbReference>
<comment type="function">
    <text evidence="8">Component of the cytochrome c oxidase, the last enzyme in the mitochondrial electron transport chain which drives oxidative phosphorylation. The respiratory chain contains 3 multisubunit complexes succinate dehydrogenase (complex II, CII), ubiquinol-cytochrome c oxidoreductase (cytochrome b-c1 complex, complex III, CIII) and cytochrome c oxidase (complex IV, CIV), that cooperate to transfer electrons derived from NADH and succinate to molecular oxygen, creating an electrochemical gradient over the inner membrane that drives transmembrane transport and the ATP synthase. Cytochrome c oxidase is the component of the respiratory chain that catalyzes the reduction of oxygen to water. Electrons originating from reduced cytochrome c in the intermembrane space (IMS) are transferred via the dinuclear copper A center (CU(A)) of subunit 2 and heme A of subunit 1 to the active site in subunit 1, a binuclear center (BNC) formed by heme A3 and copper B (CU(B)). The BNC reduces molecular oxygen to 2 water molecules using 4 electrons from cytochrome c in the IMS and 4 protons from the mitochondrial matrix.</text>
</comment>
<feature type="transmembrane region" description="Helical" evidence="9">
    <location>
        <begin position="12"/>
        <end position="36"/>
    </location>
</feature>
<proteinExistence type="evidence at transcript level"/>
<evidence type="ECO:0000256" key="6">
    <source>
        <dbReference type="ARBA" id="ARBA00022989"/>
    </source>
</evidence>
<geneLocation type="mitochondrion" evidence="11"/>
<evidence type="ECO:0000256" key="9">
    <source>
        <dbReference type="SAM" id="Phobius"/>
    </source>
</evidence>
<evidence type="ECO:0000256" key="2">
    <source>
        <dbReference type="ARBA" id="ARBA00010581"/>
    </source>
</evidence>
<keyword evidence="7 9" id="KW-0472">Membrane</keyword>
<dbReference type="InterPro" id="IPR013833">
    <property type="entry name" value="Cyt_c_oxidase_su3_a-hlx"/>
</dbReference>
<dbReference type="GO" id="GO:0005739">
    <property type="term" value="C:mitochondrion"/>
    <property type="evidence" value="ECO:0007669"/>
    <property type="project" value="TreeGrafter"/>
</dbReference>
<dbReference type="Pfam" id="PF00510">
    <property type="entry name" value="COX3"/>
    <property type="match status" value="1"/>
</dbReference>
<accession>A0A6G5ZTN5</accession>
<dbReference type="InterPro" id="IPR035973">
    <property type="entry name" value="Cyt_c_oxidase_su3-like_sf"/>
</dbReference>
<feature type="domain" description="Heme-copper oxidase subunit III family profile" evidence="10">
    <location>
        <begin position="49"/>
        <end position="277"/>
    </location>
</feature>
<dbReference type="PANTHER" id="PTHR11403">
    <property type="entry name" value="CYTOCHROME C OXIDASE SUBUNIT III"/>
    <property type="match status" value="1"/>
</dbReference>
<evidence type="ECO:0000259" key="10">
    <source>
        <dbReference type="PROSITE" id="PS50253"/>
    </source>
</evidence>